<dbReference type="PANTHER" id="PTHR43085:SF57">
    <property type="entry name" value="CARBOHYDRATE KINASE PFKB DOMAIN-CONTAINING PROTEIN"/>
    <property type="match status" value="1"/>
</dbReference>
<evidence type="ECO:0000256" key="2">
    <source>
        <dbReference type="ARBA" id="ARBA00022679"/>
    </source>
</evidence>
<keyword evidence="2 5" id="KW-0808">Transferase</keyword>
<dbReference type="Pfam" id="PF00294">
    <property type="entry name" value="PfkB"/>
    <property type="match status" value="1"/>
</dbReference>
<dbReference type="InterPro" id="IPR050306">
    <property type="entry name" value="PfkB_Carbo_kinase"/>
</dbReference>
<dbReference type="SUPFAM" id="SSF53613">
    <property type="entry name" value="Ribokinase-like"/>
    <property type="match status" value="1"/>
</dbReference>
<evidence type="ECO:0000256" key="3">
    <source>
        <dbReference type="ARBA" id="ARBA00022777"/>
    </source>
</evidence>
<dbReference type="EMBL" id="CP136422">
    <property type="protein sequence ID" value="WPX72917.1"/>
    <property type="molecule type" value="Genomic_DNA"/>
</dbReference>
<comment type="similarity">
    <text evidence="1">Belongs to the carbohydrate kinase PfkB family.</text>
</comment>
<evidence type="ECO:0000256" key="1">
    <source>
        <dbReference type="ARBA" id="ARBA00010688"/>
    </source>
</evidence>
<evidence type="ECO:0000259" key="4">
    <source>
        <dbReference type="Pfam" id="PF00294"/>
    </source>
</evidence>
<accession>A0ABZ0U876</accession>
<feature type="domain" description="Carbohydrate kinase PfkB" evidence="4">
    <location>
        <begin position="78"/>
        <end position="394"/>
    </location>
</feature>
<protein>
    <submittedName>
        <fullName evidence="5">Ribokinase</fullName>
        <ecNumber evidence="5">2.7.1.15</ecNumber>
    </submittedName>
</protein>
<dbReference type="GO" id="GO:0004747">
    <property type="term" value="F:ribokinase activity"/>
    <property type="evidence" value="ECO:0007669"/>
    <property type="project" value="UniProtKB-EC"/>
</dbReference>
<sequence>MEMLRRRKTIKLKIVYKMNLSVRGTDFPFYSGSKKRDSTEKGDQMGKKVIVAGHACLDITPLFPQNQPPAKLGDILSPGKLIQMEGVDIHAGGAVSNTGMAMKMLGMDVCLMAKTGRDEFGKIISDIYAAQGADSGIIVQEGQNTSYSVVLALPGVDRIFLHDPGCNHTFSFEDLPKEKLLGTDLFHFGYPPLMKKMYENTGSELVRIMRYLKSQGTATSLDLAFVDGESEAGKADWKEILSRVLPYVDFFVPSIEELCFMLDRERYEEWRTRTEGEDLSFFLDVQRDIRPLADKCMDLGTKVLLLKCGAPGLYYRTTQASRLRELEASLGISAEDWSDRDGFEASYRPKKVLSGTGAGDTTIAAFLTAMLEGYSFEMCIRLAAAEGASCVEAYDALGGIRPLKELASMIESGWEKQDFKR</sequence>
<proteinExistence type="inferred from homology"/>
<reference evidence="5" key="1">
    <citation type="submission" date="2023-10" db="EMBL/GenBank/DDBJ databases">
        <title>Genome sequence of Blautia coccoides DSM 935.</title>
        <authorList>
            <person name="Boeer T."/>
            <person name="Bengelsdorf F.R."/>
            <person name="Daniel R."/>
            <person name="Poehlein A."/>
        </authorList>
    </citation>
    <scope>NUCLEOTIDE SEQUENCE [LARGE SCALE GENOMIC DNA]</scope>
    <source>
        <strain evidence="5">DSM 935</strain>
    </source>
</reference>
<dbReference type="Proteomes" id="UP001325248">
    <property type="component" value="Chromosome"/>
</dbReference>
<organism evidence="5 6">
    <name type="scientific">Blautia producta</name>
    <dbReference type="NCBI Taxonomy" id="33035"/>
    <lineage>
        <taxon>Bacteria</taxon>
        <taxon>Bacillati</taxon>
        <taxon>Bacillota</taxon>
        <taxon>Clostridia</taxon>
        <taxon>Lachnospirales</taxon>
        <taxon>Lachnospiraceae</taxon>
        <taxon>Blautia</taxon>
    </lineage>
</organism>
<dbReference type="EC" id="2.7.1.15" evidence="5"/>
<evidence type="ECO:0000313" key="5">
    <source>
        <dbReference type="EMBL" id="WPX72917.1"/>
    </source>
</evidence>
<keyword evidence="3" id="KW-0418">Kinase</keyword>
<dbReference type="Gene3D" id="3.40.1190.20">
    <property type="match status" value="1"/>
</dbReference>
<gene>
    <name evidence="5" type="primary">rbkS_1</name>
    <name evidence="5" type="ORF">BLCOC_12580</name>
</gene>
<dbReference type="PANTHER" id="PTHR43085">
    <property type="entry name" value="HEXOKINASE FAMILY MEMBER"/>
    <property type="match status" value="1"/>
</dbReference>
<dbReference type="InterPro" id="IPR029056">
    <property type="entry name" value="Ribokinase-like"/>
</dbReference>
<name>A0ABZ0U876_9FIRM</name>
<keyword evidence="6" id="KW-1185">Reference proteome</keyword>
<dbReference type="InterPro" id="IPR011611">
    <property type="entry name" value="PfkB_dom"/>
</dbReference>
<evidence type="ECO:0000313" key="6">
    <source>
        <dbReference type="Proteomes" id="UP001325248"/>
    </source>
</evidence>